<feature type="region of interest" description="Disordered" evidence="1">
    <location>
        <begin position="1"/>
        <end position="90"/>
    </location>
</feature>
<evidence type="ECO:0000313" key="3">
    <source>
        <dbReference type="Proteomes" id="UP000037326"/>
    </source>
</evidence>
<feature type="compositionally biased region" description="Basic and acidic residues" evidence="1">
    <location>
        <begin position="50"/>
        <end position="67"/>
    </location>
</feature>
<proteinExistence type="predicted"/>
<dbReference type="PATRIC" id="fig|582475.4.peg.1901"/>
<dbReference type="AlphaFoldDB" id="A0A0K9FEX8"/>
<protein>
    <submittedName>
        <fullName evidence="2">Uncharacterized protein</fullName>
    </submittedName>
</protein>
<organism evidence="2 3">
    <name type="scientific">Lysinibacillus xylanilyticus</name>
    <dbReference type="NCBI Taxonomy" id="582475"/>
    <lineage>
        <taxon>Bacteria</taxon>
        <taxon>Bacillati</taxon>
        <taxon>Bacillota</taxon>
        <taxon>Bacilli</taxon>
        <taxon>Bacillales</taxon>
        <taxon>Bacillaceae</taxon>
        <taxon>Lysinibacillus</taxon>
    </lineage>
</organism>
<reference evidence="3" key="1">
    <citation type="submission" date="2015-07" db="EMBL/GenBank/DDBJ databases">
        <authorList>
            <consortium name="Consortium for Microbial Forensics and Genomics (microFORGE)"/>
            <person name="Knight B.M."/>
            <person name="Roberts D.P."/>
            <person name="Lin D."/>
            <person name="Hari K."/>
            <person name="Fletcher J."/>
            <person name="Melcher U."/>
            <person name="Blagden T."/>
            <person name="Winegar R.A."/>
        </authorList>
    </citation>
    <scope>NUCLEOTIDE SEQUENCE [LARGE SCALE GENOMIC DNA]</scope>
    <source>
        <strain evidence="3">DSM 23493</strain>
    </source>
</reference>
<accession>A0A0K9FEX8</accession>
<evidence type="ECO:0000313" key="2">
    <source>
        <dbReference type="EMBL" id="KMY32701.1"/>
    </source>
</evidence>
<sequence length="90" mass="10205">MKWIYRGKETSGAMESPGRMTDRKGEATERPVERRIEMEKRRKSGQNDGWKGEATERMVRTTDRDGEATDNPGRTTDRKEGDGKSGQNDG</sequence>
<dbReference type="EMBL" id="LFXJ01000005">
    <property type="protein sequence ID" value="KMY32701.1"/>
    <property type="molecule type" value="Genomic_DNA"/>
</dbReference>
<gene>
    <name evidence="2" type="ORF">ACZ11_11440</name>
</gene>
<dbReference type="Proteomes" id="UP000037326">
    <property type="component" value="Unassembled WGS sequence"/>
</dbReference>
<comment type="caution">
    <text evidence="2">The sequence shown here is derived from an EMBL/GenBank/DDBJ whole genome shotgun (WGS) entry which is preliminary data.</text>
</comment>
<evidence type="ECO:0000256" key="1">
    <source>
        <dbReference type="SAM" id="MobiDB-lite"/>
    </source>
</evidence>
<name>A0A0K9FEX8_9BACI</name>
<feature type="compositionally biased region" description="Basic and acidic residues" evidence="1">
    <location>
        <begin position="20"/>
        <end position="40"/>
    </location>
</feature>